<feature type="disulfide bond" evidence="7">
    <location>
        <begin position="283"/>
        <end position="321"/>
    </location>
</feature>
<dbReference type="InterPro" id="IPR033121">
    <property type="entry name" value="PEPTIDASE_A1"/>
</dbReference>
<dbReference type="InterPro" id="IPR021109">
    <property type="entry name" value="Peptidase_aspartic_dom_sf"/>
</dbReference>
<feature type="chain" id="PRO_5030026693" description="Peptidase A1 domain-containing protein" evidence="8">
    <location>
        <begin position="21"/>
        <end position="378"/>
    </location>
</feature>
<proteinExistence type="inferred from homology"/>
<keyword evidence="2" id="KW-0645">Protease</keyword>
<dbReference type="Gene3D" id="2.40.70.10">
    <property type="entry name" value="Acid Proteases"/>
    <property type="match status" value="2"/>
</dbReference>
<feature type="active site" evidence="6">
    <location>
        <position position="247"/>
    </location>
</feature>
<keyword evidence="3 8" id="KW-0732">Signal</keyword>
<dbReference type="GO" id="GO:0006508">
    <property type="term" value="P:proteolysis"/>
    <property type="evidence" value="ECO:0007669"/>
    <property type="project" value="UniProtKB-KW"/>
</dbReference>
<dbReference type="InterPro" id="IPR033876">
    <property type="entry name" value="SAP-like"/>
</dbReference>
<feature type="active site" evidence="6">
    <location>
        <position position="67"/>
    </location>
</feature>
<evidence type="ECO:0000256" key="6">
    <source>
        <dbReference type="PIRSR" id="PIRSR601461-1"/>
    </source>
</evidence>
<dbReference type="SUPFAM" id="SSF50630">
    <property type="entry name" value="Acid proteases"/>
    <property type="match status" value="1"/>
</dbReference>
<evidence type="ECO:0000256" key="1">
    <source>
        <dbReference type="ARBA" id="ARBA00007447"/>
    </source>
</evidence>
<dbReference type="PANTHER" id="PTHR47966">
    <property type="entry name" value="BETA-SITE APP-CLEAVING ENZYME, ISOFORM A-RELATED"/>
    <property type="match status" value="1"/>
</dbReference>
<dbReference type="VEuPathDB" id="FungiDB:YALI0_E13860g"/>
<dbReference type="Proteomes" id="UP000182444">
    <property type="component" value="Chromosome 1E"/>
</dbReference>
<dbReference type="eggNOG" id="KOG1339">
    <property type="taxonomic scope" value="Eukaryota"/>
</dbReference>
<evidence type="ECO:0000256" key="2">
    <source>
        <dbReference type="ARBA" id="ARBA00022670"/>
    </source>
</evidence>
<dbReference type="RefSeq" id="XP_503918.3">
    <property type="nucleotide sequence ID" value="XM_503918.3"/>
</dbReference>
<dbReference type="AlphaFoldDB" id="A0A1D8NIE7"/>
<feature type="signal peptide" evidence="8">
    <location>
        <begin position="1"/>
        <end position="20"/>
    </location>
</feature>
<evidence type="ECO:0000256" key="4">
    <source>
        <dbReference type="ARBA" id="ARBA00022750"/>
    </source>
</evidence>
<keyword evidence="5" id="KW-0378">Hydrolase</keyword>
<dbReference type="EMBL" id="CP017557">
    <property type="protein sequence ID" value="AOW05387.1"/>
    <property type="molecule type" value="Genomic_DNA"/>
</dbReference>
<comment type="similarity">
    <text evidence="1">Belongs to the peptidase A1 family.</text>
</comment>
<accession>A0A1D8NIE7</accession>
<name>A0A1D8NIE7_YARLL</name>
<protein>
    <recommendedName>
        <fullName evidence="9">Peptidase A1 domain-containing protein</fullName>
    </recommendedName>
</protein>
<evidence type="ECO:0000256" key="8">
    <source>
        <dbReference type="SAM" id="SignalP"/>
    </source>
</evidence>
<gene>
    <name evidence="10" type="ORF">YALI1_E16854g</name>
</gene>
<dbReference type="Pfam" id="PF00026">
    <property type="entry name" value="Asp"/>
    <property type="match status" value="1"/>
</dbReference>
<keyword evidence="7" id="KW-1015">Disulfide bond</keyword>
<dbReference type="VEuPathDB" id="FungiDB:YALI1_E16854g"/>
<dbReference type="GeneID" id="2911488"/>
<keyword evidence="4" id="KW-0064">Aspartyl protease</keyword>
<evidence type="ECO:0000313" key="11">
    <source>
        <dbReference type="Proteomes" id="UP000182444"/>
    </source>
</evidence>
<evidence type="ECO:0000313" key="10">
    <source>
        <dbReference type="EMBL" id="AOW05387.1"/>
    </source>
</evidence>
<dbReference type="KEGG" id="yli:2911488"/>
<sequence>MFFSFPALLALLALSALSVAAPSNPKVVSMDVSKKTYLGSVKGRPGVYISTYIGVGTPPQSFEVSFDTGSSDLWIPAVGDDQTGGPGLFNPQASSTFKSLGTSFNAAYVGGTAQGYWVTDNVNAAGLSLSNLQLGAVSNMQDQKQGILGVSFKQVEMSVRNGQPQYYNFPFSAKEQGFIDHVLYSLHFDGPHSPDGTFLLGGIDHAKYSGDLHYYNVANPSAGPQINFKSLVLGGHELDFNLPVTLDSGSLAIAFPDTQFRAIGSGLNLTNYNKDMGLYYIDCQAEISVDFKFDGLTISANSSSLVLPMGFFSGDTTDPSCVLGVQNSALYESPNDAVLGEPFLKNAYVVYDLEDYSIGLAPAVYTDKSDVQAVSRTL</sequence>
<dbReference type="InterPro" id="IPR001461">
    <property type="entry name" value="Aspartic_peptidase_A1"/>
</dbReference>
<dbReference type="PROSITE" id="PS51767">
    <property type="entry name" value="PEPTIDASE_A1"/>
    <property type="match status" value="1"/>
</dbReference>
<dbReference type="CDD" id="cd05474">
    <property type="entry name" value="SAP_like"/>
    <property type="match status" value="1"/>
</dbReference>
<evidence type="ECO:0000256" key="7">
    <source>
        <dbReference type="PIRSR" id="PIRSR601461-2"/>
    </source>
</evidence>
<evidence type="ECO:0000259" key="9">
    <source>
        <dbReference type="PROSITE" id="PS51767"/>
    </source>
</evidence>
<dbReference type="PRINTS" id="PR00792">
    <property type="entry name" value="PEPSIN"/>
</dbReference>
<dbReference type="PANTHER" id="PTHR47966:SF65">
    <property type="entry name" value="ASPARTIC-TYPE ENDOPEPTIDASE"/>
    <property type="match status" value="1"/>
</dbReference>
<evidence type="ECO:0000256" key="3">
    <source>
        <dbReference type="ARBA" id="ARBA00022729"/>
    </source>
</evidence>
<feature type="domain" description="Peptidase A1" evidence="9">
    <location>
        <begin position="49"/>
        <end position="361"/>
    </location>
</feature>
<evidence type="ECO:0000256" key="5">
    <source>
        <dbReference type="ARBA" id="ARBA00022801"/>
    </source>
</evidence>
<reference evidence="10 11" key="1">
    <citation type="journal article" date="2016" name="PLoS ONE">
        <title>Sequence Assembly of Yarrowia lipolytica Strain W29/CLIB89 Shows Transposable Element Diversity.</title>
        <authorList>
            <person name="Magnan C."/>
            <person name="Yu J."/>
            <person name="Chang I."/>
            <person name="Jahn E."/>
            <person name="Kanomata Y."/>
            <person name="Wu J."/>
            <person name="Zeller M."/>
            <person name="Oakes M."/>
            <person name="Baldi P."/>
            <person name="Sandmeyer S."/>
        </authorList>
    </citation>
    <scope>NUCLEOTIDE SEQUENCE [LARGE SCALE GENOMIC DNA]</scope>
    <source>
        <strain evidence="11">CLIB89(W29)</strain>
    </source>
</reference>
<dbReference type="GO" id="GO:0004190">
    <property type="term" value="F:aspartic-type endopeptidase activity"/>
    <property type="evidence" value="ECO:0007669"/>
    <property type="project" value="UniProtKB-KW"/>
</dbReference>
<organism evidence="10 11">
    <name type="scientific">Yarrowia lipolytica</name>
    <name type="common">Candida lipolytica</name>
    <dbReference type="NCBI Taxonomy" id="4952"/>
    <lineage>
        <taxon>Eukaryota</taxon>
        <taxon>Fungi</taxon>
        <taxon>Dikarya</taxon>
        <taxon>Ascomycota</taxon>
        <taxon>Saccharomycotina</taxon>
        <taxon>Dipodascomycetes</taxon>
        <taxon>Dipodascales</taxon>
        <taxon>Dipodascales incertae sedis</taxon>
        <taxon>Yarrowia</taxon>
    </lineage>
</organism>